<evidence type="ECO:0000313" key="4">
    <source>
        <dbReference type="Proteomes" id="UP000000714"/>
    </source>
</evidence>
<organism evidence="3 4">
    <name type="scientific">Lactococcus phage KSY1</name>
    <dbReference type="NCBI Taxonomy" id="2913972"/>
    <lineage>
        <taxon>Viruses</taxon>
        <taxon>Duplodnaviria</taxon>
        <taxon>Heunggongvirae</taxon>
        <taxon>Uroviricota</taxon>
        <taxon>Caudoviricetes</taxon>
        <taxon>Chopinvirus</taxon>
        <taxon>Chopinvirus KSY1</taxon>
    </lineage>
</organism>
<dbReference type="SMART" id="SM01095">
    <property type="entry name" value="Cpl-7"/>
    <property type="match status" value="1"/>
</dbReference>
<feature type="domain" description="Cpl-7 lysozyme C-terminal" evidence="2">
    <location>
        <begin position="35"/>
        <end position="74"/>
    </location>
</feature>
<reference evidence="3 4" key="1">
    <citation type="journal article" date="2007" name="Virology">
        <title>KSY1, a lactococcal phage with a T7-like transcription.</title>
        <authorList>
            <person name="Chopin A."/>
            <person name="Deveau H."/>
            <person name="Ehrlich S.D."/>
            <person name="Moineau S."/>
            <person name="Chopin M.C."/>
        </authorList>
    </citation>
    <scope>NUCLEOTIDE SEQUENCE</scope>
</reference>
<dbReference type="KEGG" id="vg:5601967"/>
<dbReference type="Proteomes" id="UP000000714">
    <property type="component" value="Segment"/>
</dbReference>
<evidence type="ECO:0000256" key="1">
    <source>
        <dbReference type="SAM" id="MobiDB-lite"/>
    </source>
</evidence>
<accession>A6MAD9</accession>
<gene>
    <name evidence="3" type="ORF">KSY1p074</name>
</gene>
<dbReference type="GeneID" id="5601967"/>
<evidence type="ECO:0000313" key="3">
    <source>
        <dbReference type="EMBL" id="ABG21617.1"/>
    </source>
</evidence>
<proteinExistence type="predicted"/>
<feature type="compositionally biased region" description="Low complexity" evidence="1">
    <location>
        <begin position="86"/>
        <end position="115"/>
    </location>
</feature>
<dbReference type="OrthoDB" id="12641at10239"/>
<sequence length="215" mass="22569">MKKTLLTIAVAVAAIATPSLANADSANHTEEQKQNEALVVINGNHRNGEDRKVSLKANGFDYDEIQNIVNQIIWGTTDESVNNVPVQTETTQPVQEQSAPAEETQPAAETTAQPEVTQPAPATTAGLDLNTTSGSVDITALANYMASAHPVMSAGQWANVISRESGGSLTATNASSEAYGVFQLLGHGEYPGMTLGQQIAMASTLPASAWAETLY</sequence>
<dbReference type="EMBL" id="DQ535032">
    <property type="protein sequence ID" value="ABG21617.1"/>
    <property type="molecule type" value="Genomic_DNA"/>
</dbReference>
<dbReference type="RefSeq" id="YP_001469073.1">
    <property type="nucleotide sequence ID" value="NC_009817.1"/>
</dbReference>
<dbReference type="InterPro" id="IPR013168">
    <property type="entry name" value="Cpl_7_lyso_C"/>
</dbReference>
<evidence type="ECO:0000259" key="2">
    <source>
        <dbReference type="SMART" id="SM01095"/>
    </source>
</evidence>
<name>A6MAD9_9CAUD</name>
<keyword evidence="4" id="KW-1185">Reference proteome</keyword>
<protein>
    <submittedName>
        <fullName evidence="3">Gp074</fullName>
    </submittedName>
</protein>
<feature type="region of interest" description="Disordered" evidence="1">
    <location>
        <begin position="86"/>
        <end position="129"/>
    </location>
</feature>
<dbReference type="Pfam" id="PF08230">
    <property type="entry name" value="CW_7"/>
    <property type="match status" value="1"/>
</dbReference>